<dbReference type="GO" id="GO:0000786">
    <property type="term" value="C:nucleosome"/>
    <property type="evidence" value="ECO:0007669"/>
    <property type="project" value="InterPro"/>
</dbReference>
<dbReference type="GO" id="GO:0046982">
    <property type="term" value="F:protein heterodimerization activity"/>
    <property type="evidence" value="ECO:0007669"/>
    <property type="project" value="InterPro"/>
</dbReference>
<evidence type="ECO:0000313" key="3">
    <source>
        <dbReference type="EMBL" id="KAK3768286.1"/>
    </source>
</evidence>
<dbReference type="InterPro" id="IPR009072">
    <property type="entry name" value="Histone-fold"/>
</dbReference>
<evidence type="ECO:0000259" key="2">
    <source>
        <dbReference type="Pfam" id="PF00125"/>
    </source>
</evidence>
<dbReference type="Gene3D" id="1.10.20.10">
    <property type="entry name" value="Histone, subunit A"/>
    <property type="match status" value="1"/>
</dbReference>
<reference evidence="3" key="1">
    <citation type="journal article" date="2023" name="G3 (Bethesda)">
        <title>A reference genome for the long-term kleptoplast-retaining sea slug Elysia crispata morphotype clarki.</title>
        <authorList>
            <person name="Eastman K.E."/>
            <person name="Pendleton A.L."/>
            <person name="Shaikh M.A."/>
            <person name="Suttiyut T."/>
            <person name="Ogas R."/>
            <person name="Tomko P."/>
            <person name="Gavelis G."/>
            <person name="Widhalm J.R."/>
            <person name="Wisecaver J.H."/>
        </authorList>
    </citation>
    <scope>NUCLEOTIDE SEQUENCE</scope>
    <source>
        <strain evidence="3">ECLA1</strain>
    </source>
</reference>
<dbReference type="EMBL" id="JAWDGP010004062">
    <property type="protein sequence ID" value="KAK3768286.1"/>
    <property type="molecule type" value="Genomic_DNA"/>
</dbReference>
<dbReference type="InterPro" id="IPR000558">
    <property type="entry name" value="Histone_H2B"/>
</dbReference>
<comment type="similarity">
    <text evidence="1">Belongs to the histone H2B family.</text>
</comment>
<dbReference type="SUPFAM" id="SSF47113">
    <property type="entry name" value="Histone-fold"/>
    <property type="match status" value="1"/>
</dbReference>
<dbReference type="SMART" id="SM00427">
    <property type="entry name" value="H2B"/>
    <property type="match status" value="1"/>
</dbReference>
<dbReference type="InterPro" id="IPR007125">
    <property type="entry name" value="H2A/H2B/H3"/>
</dbReference>
<dbReference type="GO" id="GO:0003677">
    <property type="term" value="F:DNA binding"/>
    <property type="evidence" value="ECO:0007669"/>
    <property type="project" value="InterPro"/>
</dbReference>
<dbReference type="CDD" id="cd22910">
    <property type="entry name" value="HFD_H2B"/>
    <property type="match status" value="1"/>
</dbReference>
<proteinExistence type="inferred from homology"/>
<evidence type="ECO:0000313" key="4">
    <source>
        <dbReference type="Proteomes" id="UP001283361"/>
    </source>
</evidence>
<protein>
    <recommendedName>
        <fullName evidence="2">Core Histone H2A/H2B/H3 domain-containing protein</fullName>
    </recommendedName>
</protein>
<gene>
    <name evidence="3" type="ORF">RRG08_031078</name>
</gene>
<feature type="domain" description="Core Histone H2A/H2B/H3" evidence="2">
    <location>
        <begin position="1"/>
        <end position="42"/>
    </location>
</feature>
<sequence>MSIMNFFVNDISGRISAEASRLARYNKRSTITSRKIQTPVRLLLPGELAKHAVTSAPRPSPSTPQANKPFVGDAQQLWPFSGPPTSLKVGNCSGGSVDLTAIPDRPVVRAEQAPYTSPMLKHQFNIVAFQ</sequence>
<keyword evidence="4" id="KW-1185">Reference proteome</keyword>
<comment type="caution">
    <text evidence="3">The sequence shown here is derived from an EMBL/GenBank/DDBJ whole genome shotgun (WGS) entry which is preliminary data.</text>
</comment>
<organism evidence="3 4">
    <name type="scientific">Elysia crispata</name>
    <name type="common">lettuce slug</name>
    <dbReference type="NCBI Taxonomy" id="231223"/>
    <lineage>
        <taxon>Eukaryota</taxon>
        <taxon>Metazoa</taxon>
        <taxon>Spiralia</taxon>
        <taxon>Lophotrochozoa</taxon>
        <taxon>Mollusca</taxon>
        <taxon>Gastropoda</taxon>
        <taxon>Heterobranchia</taxon>
        <taxon>Euthyneura</taxon>
        <taxon>Panpulmonata</taxon>
        <taxon>Sacoglossa</taxon>
        <taxon>Placobranchoidea</taxon>
        <taxon>Plakobranchidae</taxon>
        <taxon>Elysia</taxon>
    </lineage>
</organism>
<dbReference type="PRINTS" id="PR00621">
    <property type="entry name" value="HISTONEH2B"/>
</dbReference>
<dbReference type="GO" id="GO:0030527">
    <property type="term" value="F:structural constituent of chromatin"/>
    <property type="evidence" value="ECO:0007669"/>
    <property type="project" value="InterPro"/>
</dbReference>
<name>A0AAE1DF59_9GAST</name>
<dbReference type="PANTHER" id="PTHR23428">
    <property type="entry name" value="HISTONE H2B"/>
    <property type="match status" value="1"/>
</dbReference>
<dbReference type="Pfam" id="PF00125">
    <property type="entry name" value="Histone"/>
    <property type="match status" value="1"/>
</dbReference>
<accession>A0AAE1DF59</accession>
<dbReference type="Proteomes" id="UP001283361">
    <property type="component" value="Unassembled WGS sequence"/>
</dbReference>
<dbReference type="AlphaFoldDB" id="A0AAE1DF59"/>
<evidence type="ECO:0000256" key="1">
    <source>
        <dbReference type="ARBA" id="ARBA00006846"/>
    </source>
</evidence>